<reference evidence="1 2" key="1">
    <citation type="journal article" date="2019" name="Genome Biol. Evol.">
        <title>Insights into the evolution of the New World diploid cottons (Gossypium, subgenus Houzingenia) based on genome sequencing.</title>
        <authorList>
            <person name="Grover C.E."/>
            <person name="Arick M.A. 2nd"/>
            <person name="Thrash A."/>
            <person name="Conover J.L."/>
            <person name="Sanders W.S."/>
            <person name="Peterson D.G."/>
            <person name="Frelichowski J.E."/>
            <person name="Scheffler J.A."/>
            <person name="Scheffler B.E."/>
            <person name="Wendel J.F."/>
        </authorList>
    </citation>
    <scope>NUCLEOTIDE SEQUENCE [LARGE SCALE GENOMIC DNA]</scope>
    <source>
        <strain evidence="1">1</strain>
        <tissue evidence="1">Leaf</tissue>
    </source>
</reference>
<dbReference type="EMBL" id="JABFAF010000002">
    <property type="protein sequence ID" value="MBA0849604.1"/>
    <property type="molecule type" value="Genomic_DNA"/>
</dbReference>
<feature type="non-terminal residue" evidence="1">
    <location>
        <position position="73"/>
    </location>
</feature>
<organism evidence="1 2">
    <name type="scientific">Gossypium schwendimanii</name>
    <name type="common">Cotton</name>
    <dbReference type="NCBI Taxonomy" id="34291"/>
    <lineage>
        <taxon>Eukaryota</taxon>
        <taxon>Viridiplantae</taxon>
        <taxon>Streptophyta</taxon>
        <taxon>Embryophyta</taxon>
        <taxon>Tracheophyta</taxon>
        <taxon>Spermatophyta</taxon>
        <taxon>Magnoliopsida</taxon>
        <taxon>eudicotyledons</taxon>
        <taxon>Gunneridae</taxon>
        <taxon>Pentapetalae</taxon>
        <taxon>rosids</taxon>
        <taxon>malvids</taxon>
        <taxon>Malvales</taxon>
        <taxon>Malvaceae</taxon>
        <taxon>Malvoideae</taxon>
        <taxon>Gossypium</taxon>
    </lineage>
</organism>
<gene>
    <name evidence="1" type="ORF">Goshw_018040</name>
</gene>
<sequence length="73" mass="8522">MEETVDSGISLLRRVKRFLRSEVQWEIKYVPRECNLIANQLAMISLSWQTSLQIFEVPPDLVVTAVQQDKAFR</sequence>
<dbReference type="Proteomes" id="UP000593576">
    <property type="component" value="Unassembled WGS sequence"/>
</dbReference>
<dbReference type="OrthoDB" id="980507at2759"/>
<protein>
    <recommendedName>
        <fullName evidence="3">RNase H type-1 domain-containing protein</fullName>
    </recommendedName>
</protein>
<dbReference type="AlphaFoldDB" id="A0A7J9KT58"/>
<proteinExistence type="predicted"/>
<evidence type="ECO:0000313" key="1">
    <source>
        <dbReference type="EMBL" id="MBA0849604.1"/>
    </source>
</evidence>
<evidence type="ECO:0000313" key="2">
    <source>
        <dbReference type="Proteomes" id="UP000593576"/>
    </source>
</evidence>
<evidence type="ECO:0008006" key="3">
    <source>
        <dbReference type="Google" id="ProtNLM"/>
    </source>
</evidence>
<comment type="caution">
    <text evidence="1">The sequence shown here is derived from an EMBL/GenBank/DDBJ whole genome shotgun (WGS) entry which is preliminary data.</text>
</comment>
<name>A0A7J9KT58_GOSSC</name>
<accession>A0A7J9KT58</accession>
<keyword evidence="2" id="KW-1185">Reference proteome</keyword>